<sequence length="66" mass="7364">MTNYIKIVIRIVTGLVMSLALKGHGKSMRGACPFLKHPIAQSPVTVRKTKIRKAINSDGKEFRVKE</sequence>
<dbReference type="AlphaFoldDB" id="A0AAV4VZ01"/>
<accession>A0AAV4VZ01</accession>
<reference evidence="1 2" key="1">
    <citation type="submission" date="2021-06" db="EMBL/GenBank/DDBJ databases">
        <title>Caerostris extrusa draft genome.</title>
        <authorList>
            <person name="Kono N."/>
            <person name="Arakawa K."/>
        </authorList>
    </citation>
    <scope>NUCLEOTIDE SEQUENCE [LARGE SCALE GENOMIC DNA]</scope>
</reference>
<gene>
    <name evidence="1" type="ORF">CEXT_469661</name>
</gene>
<dbReference type="EMBL" id="BPLR01015353">
    <property type="protein sequence ID" value="GIY75521.1"/>
    <property type="molecule type" value="Genomic_DNA"/>
</dbReference>
<organism evidence="1 2">
    <name type="scientific">Caerostris extrusa</name>
    <name type="common">Bark spider</name>
    <name type="synonym">Caerostris bankana</name>
    <dbReference type="NCBI Taxonomy" id="172846"/>
    <lineage>
        <taxon>Eukaryota</taxon>
        <taxon>Metazoa</taxon>
        <taxon>Ecdysozoa</taxon>
        <taxon>Arthropoda</taxon>
        <taxon>Chelicerata</taxon>
        <taxon>Arachnida</taxon>
        <taxon>Araneae</taxon>
        <taxon>Araneomorphae</taxon>
        <taxon>Entelegynae</taxon>
        <taxon>Araneoidea</taxon>
        <taxon>Araneidae</taxon>
        <taxon>Caerostris</taxon>
    </lineage>
</organism>
<dbReference type="Proteomes" id="UP001054945">
    <property type="component" value="Unassembled WGS sequence"/>
</dbReference>
<protein>
    <submittedName>
        <fullName evidence="1">Uncharacterized protein</fullName>
    </submittedName>
</protein>
<comment type="caution">
    <text evidence="1">The sequence shown here is derived from an EMBL/GenBank/DDBJ whole genome shotgun (WGS) entry which is preliminary data.</text>
</comment>
<keyword evidence="2" id="KW-1185">Reference proteome</keyword>
<evidence type="ECO:0000313" key="2">
    <source>
        <dbReference type="Proteomes" id="UP001054945"/>
    </source>
</evidence>
<proteinExistence type="predicted"/>
<name>A0AAV4VZ01_CAEEX</name>
<evidence type="ECO:0000313" key="1">
    <source>
        <dbReference type="EMBL" id="GIY75521.1"/>
    </source>
</evidence>